<sequence length="220" mass="23866">MRAAWLADETRARNRRGASGARWAHAPGLPPGRRCQTNETQPARVAAIAAATWRPNRRKPMTERQSPDTTPPHTEPSAHDALEHLLGSLHRHGFLHLATEVVSANARLADTFVDTLDKPGMQSGMQNLAVLLMALSRIPPEQFGKAAFAAADALHHVGAWRPEQHEHVAPGVRGAYRLLHDEALWDALTPLLEGLKVFAQGLARDPETPVTALGGKTTAT</sequence>
<reference evidence="2 3" key="1">
    <citation type="submission" date="2019-09" db="EMBL/GenBank/DDBJ databases">
        <authorList>
            <person name="Depoorter E."/>
        </authorList>
    </citation>
    <scope>NUCLEOTIDE SEQUENCE [LARGE SCALE GENOMIC DNA]</scope>
    <source>
        <strain evidence="2">R-71033</strain>
    </source>
</reference>
<evidence type="ECO:0000313" key="2">
    <source>
        <dbReference type="EMBL" id="VWC98583.1"/>
    </source>
</evidence>
<feature type="region of interest" description="Disordered" evidence="1">
    <location>
        <begin position="1"/>
        <end position="40"/>
    </location>
</feature>
<evidence type="ECO:0000256" key="1">
    <source>
        <dbReference type="SAM" id="MobiDB-lite"/>
    </source>
</evidence>
<dbReference type="EMBL" id="CABVQS010000005">
    <property type="protein sequence ID" value="VWC98583.1"/>
    <property type="molecule type" value="Genomic_DNA"/>
</dbReference>
<evidence type="ECO:0008006" key="4">
    <source>
        <dbReference type="Google" id="ProtNLM"/>
    </source>
</evidence>
<evidence type="ECO:0000313" key="3">
    <source>
        <dbReference type="Proteomes" id="UP000494109"/>
    </source>
</evidence>
<protein>
    <recommendedName>
        <fullName evidence="4">DUF1641 domain-containing protein</fullName>
    </recommendedName>
</protein>
<feature type="region of interest" description="Disordered" evidence="1">
    <location>
        <begin position="54"/>
        <end position="78"/>
    </location>
</feature>
<organism evidence="2 3">
    <name type="scientific">Burkholderia contaminans</name>
    <dbReference type="NCBI Taxonomy" id="488447"/>
    <lineage>
        <taxon>Bacteria</taxon>
        <taxon>Pseudomonadati</taxon>
        <taxon>Pseudomonadota</taxon>
        <taxon>Betaproteobacteria</taxon>
        <taxon>Burkholderiales</taxon>
        <taxon>Burkholderiaceae</taxon>
        <taxon>Burkholderia</taxon>
        <taxon>Burkholderia cepacia complex</taxon>
    </lineage>
</organism>
<accession>A0A6P2WNH5</accession>
<dbReference type="AlphaFoldDB" id="A0A6P2WNH5"/>
<proteinExistence type="predicted"/>
<dbReference type="Proteomes" id="UP000494109">
    <property type="component" value="Unassembled WGS sequence"/>
</dbReference>
<gene>
    <name evidence="2" type="ORF">BCO71033_01634</name>
</gene>
<name>A0A6P2WNH5_9BURK</name>